<name>A0ABZ0Z6B0_9CAUD</name>
<evidence type="ECO:0000313" key="2">
    <source>
        <dbReference type="Proteomes" id="UP001358193"/>
    </source>
</evidence>
<proteinExistence type="predicted"/>
<organism evidence="1 2">
    <name type="scientific">phage Lak_Megaphage_Sonny</name>
    <dbReference type="NCBI Taxonomy" id="3109229"/>
    <lineage>
        <taxon>Viruses</taxon>
        <taxon>Duplodnaviria</taxon>
        <taxon>Heunggongvirae</taxon>
        <taxon>Uroviricota</taxon>
        <taxon>Caudoviricetes</taxon>
        <taxon>Caudoviricetes code 15 clade</taxon>
    </lineage>
</organism>
<keyword evidence="2" id="KW-1185">Reference proteome</keyword>
<accession>A0ABZ0Z6B0</accession>
<evidence type="ECO:0008006" key="3">
    <source>
        <dbReference type="Google" id="ProtNLM"/>
    </source>
</evidence>
<sequence length="320" mass="38965">MRTLNEKAGIIEFDNVAYRNLICQISKDLKKTETFDYTLDFDELNNYKFAKYSYNFTGVLSWISTVDIYYTIDKSGNTPFIAQGIKDDFKYSDFIYIIDNGEENLTYVLFHEMCHLYDYSRFKEIWIEDEKYFFRHCNNYNINDYVLSSNVNDMSIDDIHNVFTESMYYANFTESHAFLENINFEMFEYLNKHNHSFYVFNNINEIFYKTSRTLYSIYILEQLIKRLLYIEDDIKNMYTAKYKNEIKKAYYNFSTFDKIANYLYKKLHKIVSHSRTLFNYYYNLDSIAKQSFELNESEKNLFVRRYHSGINKRRYFPFDN</sequence>
<dbReference type="EMBL" id="OR769223">
    <property type="protein sequence ID" value="WQJ53772.1"/>
    <property type="molecule type" value="Genomic_DNA"/>
</dbReference>
<reference evidence="1 2" key="1">
    <citation type="submission" date="2023-11" db="EMBL/GenBank/DDBJ databases">
        <authorList>
            <person name="Cook R."/>
            <person name="Crisci M."/>
            <person name="Pye H."/>
            <person name="Adriaenssens E."/>
            <person name="Santini J."/>
        </authorList>
    </citation>
    <scope>NUCLEOTIDE SEQUENCE [LARGE SCALE GENOMIC DNA]</scope>
    <source>
        <strain evidence="1">Lak_Megaphage_Sonny</strain>
    </source>
</reference>
<evidence type="ECO:0000313" key="1">
    <source>
        <dbReference type="EMBL" id="WQJ53772.1"/>
    </source>
</evidence>
<protein>
    <recommendedName>
        <fullName evidence="3">Peptidase MA superfamily protein</fullName>
    </recommendedName>
</protein>
<dbReference type="Proteomes" id="UP001358193">
    <property type="component" value="Segment"/>
</dbReference>